<dbReference type="AlphaFoldDB" id="A0A0A1SVG8"/>
<dbReference type="Proteomes" id="UP000039046">
    <property type="component" value="Unassembled WGS sequence"/>
</dbReference>
<dbReference type="EMBL" id="CDHN01000001">
    <property type="protein sequence ID" value="CEJ82236.1"/>
    <property type="molecule type" value="Genomic_DNA"/>
</dbReference>
<protein>
    <submittedName>
        <fullName evidence="1">Uncharacterized protein</fullName>
    </submittedName>
</protein>
<evidence type="ECO:0000313" key="2">
    <source>
        <dbReference type="Proteomes" id="UP000039046"/>
    </source>
</evidence>
<reference evidence="1 2" key="1">
    <citation type="journal article" date="2015" name="Genome Announc.">
        <title>Draft Genome Sequence and Gene Annotation of the Entomopathogenic Fungus Verticillium hemipterigenum.</title>
        <authorList>
            <person name="Horn F."/>
            <person name="Habel A."/>
            <person name="Scharf D.H."/>
            <person name="Dworschak J."/>
            <person name="Brakhage A.A."/>
            <person name="Guthke R."/>
            <person name="Hertweck C."/>
            <person name="Linde J."/>
        </authorList>
    </citation>
    <scope>NUCLEOTIDE SEQUENCE [LARGE SCALE GENOMIC DNA]</scope>
</reference>
<organism evidence="1 2">
    <name type="scientific">[Torrubiella] hemipterigena</name>
    <dbReference type="NCBI Taxonomy" id="1531966"/>
    <lineage>
        <taxon>Eukaryota</taxon>
        <taxon>Fungi</taxon>
        <taxon>Dikarya</taxon>
        <taxon>Ascomycota</taxon>
        <taxon>Pezizomycotina</taxon>
        <taxon>Sordariomycetes</taxon>
        <taxon>Hypocreomycetidae</taxon>
        <taxon>Hypocreales</taxon>
        <taxon>Clavicipitaceae</taxon>
        <taxon>Clavicipitaceae incertae sedis</taxon>
        <taxon>'Torrubiella' clade</taxon>
    </lineage>
</organism>
<name>A0A0A1SVG8_9HYPO</name>
<gene>
    <name evidence="1" type="ORF">VHEMI02312</name>
</gene>
<sequence length="155" mass="17069">MAKDWLQKISQKMQNTNKNCDESDAKDDCLADTVVVEFCNGRYAKEGSASLFLGQTYFSEGAVLQPQQARWPTVSELKDPVGTANCPRSLPFPKGGFLDTEMDFGRGLSSSDFALGHILPVDSACLADAYDEDDNTDLCSIPYRLKELILSIDET</sequence>
<keyword evidence="2" id="KW-1185">Reference proteome</keyword>
<evidence type="ECO:0000313" key="1">
    <source>
        <dbReference type="EMBL" id="CEJ82236.1"/>
    </source>
</evidence>
<dbReference type="HOGENOM" id="CLU_1696742_0_0_1"/>
<accession>A0A0A1SVG8</accession>
<proteinExistence type="predicted"/>